<sequence length="90" mass="10370">MKQERKCMKNLDTPKEEGTDLIRLIRSEHKRSLNLETGIKEKSRKKALIKFIPRQTNRPGMHPISFFLEQLAGLVQCSLVTAAVQLPVRE</sequence>
<dbReference type="AlphaFoldDB" id="A0AA40KJD1"/>
<accession>A0AA40KJD1</accession>
<gene>
    <name evidence="1" type="ORF">K0M31_009007</name>
</gene>
<proteinExistence type="predicted"/>
<keyword evidence="2" id="KW-1185">Reference proteome</keyword>
<reference evidence="1" key="1">
    <citation type="submission" date="2021-10" db="EMBL/GenBank/DDBJ databases">
        <title>Melipona bicolor Genome sequencing and assembly.</title>
        <authorList>
            <person name="Araujo N.S."/>
            <person name="Arias M.C."/>
        </authorList>
    </citation>
    <scope>NUCLEOTIDE SEQUENCE</scope>
    <source>
        <strain evidence="1">USP_2M_L1-L4_2017</strain>
        <tissue evidence="1">Whole body</tissue>
    </source>
</reference>
<dbReference type="EMBL" id="JAHYIQ010000022">
    <property type="protein sequence ID" value="KAK1122560.1"/>
    <property type="molecule type" value="Genomic_DNA"/>
</dbReference>
<organism evidence="1 2">
    <name type="scientific">Melipona bicolor</name>
    <dbReference type="NCBI Taxonomy" id="60889"/>
    <lineage>
        <taxon>Eukaryota</taxon>
        <taxon>Metazoa</taxon>
        <taxon>Ecdysozoa</taxon>
        <taxon>Arthropoda</taxon>
        <taxon>Hexapoda</taxon>
        <taxon>Insecta</taxon>
        <taxon>Pterygota</taxon>
        <taxon>Neoptera</taxon>
        <taxon>Endopterygota</taxon>
        <taxon>Hymenoptera</taxon>
        <taxon>Apocrita</taxon>
        <taxon>Aculeata</taxon>
        <taxon>Apoidea</taxon>
        <taxon>Anthophila</taxon>
        <taxon>Apidae</taxon>
        <taxon>Melipona</taxon>
    </lineage>
</organism>
<protein>
    <submittedName>
        <fullName evidence="1">Uncharacterized protein</fullName>
    </submittedName>
</protein>
<comment type="caution">
    <text evidence="1">The sequence shown here is derived from an EMBL/GenBank/DDBJ whole genome shotgun (WGS) entry which is preliminary data.</text>
</comment>
<evidence type="ECO:0000313" key="2">
    <source>
        <dbReference type="Proteomes" id="UP001177670"/>
    </source>
</evidence>
<evidence type="ECO:0000313" key="1">
    <source>
        <dbReference type="EMBL" id="KAK1122560.1"/>
    </source>
</evidence>
<dbReference type="Proteomes" id="UP001177670">
    <property type="component" value="Unassembled WGS sequence"/>
</dbReference>
<name>A0AA40KJD1_9HYME</name>